<comment type="catalytic activity">
    <reaction evidence="18">
        <text>L-seryl-[protein] + ATP = O-phospho-L-seryl-[protein] + ADP + H(+)</text>
        <dbReference type="Rhea" id="RHEA:17989"/>
        <dbReference type="Rhea" id="RHEA-COMP:9863"/>
        <dbReference type="Rhea" id="RHEA-COMP:11604"/>
        <dbReference type="ChEBI" id="CHEBI:15378"/>
        <dbReference type="ChEBI" id="CHEBI:29999"/>
        <dbReference type="ChEBI" id="CHEBI:30616"/>
        <dbReference type="ChEBI" id="CHEBI:83421"/>
        <dbReference type="ChEBI" id="CHEBI:456216"/>
        <dbReference type="EC" id="2.7.11.1"/>
    </reaction>
    <physiologicalReaction direction="left-to-right" evidence="18">
        <dbReference type="Rhea" id="RHEA:17990"/>
    </physiologicalReaction>
</comment>
<dbReference type="GO" id="GO:0005634">
    <property type="term" value="C:nucleus"/>
    <property type="evidence" value="ECO:0007669"/>
    <property type="project" value="TreeGrafter"/>
</dbReference>
<dbReference type="InterPro" id="IPR000719">
    <property type="entry name" value="Prot_kinase_dom"/>
</dbReference>
<feature type="domain" description="Protein kinase" evidence="21">
    <location>
        <begin position="143"/>
        <end position="564"/>
    </location>
</feature>
<dbReference type="GO" id="GO:0005737">
    <property type="term" value="C:cytoplasm"/>
    <property type="evidence" value="ECO:0007669"/>
    <property type="project" value="TreeGrafter"/>
</dbReference>
<comment type="subunit">
    <text evidence="16">Synthesized in an inactive form that binds to the N-terminal domain of CDC37. Has to be associated with a multiprotein complex containing Hsp90, CDC37 and PPP5C for maturation and activation by autophosphorylation. The phosphatase PPP5C modulates this activation. Homodimer; homodimerizes in presence of heme, forming a disulfide-linked inactive homodimer. Interacts with DELE1; binds both to full-length DELE1 and processed form of DELE1 (S-DELE1) in response to stress, leading to activate its protein kinase activity and trigger the integrated stress response (ISR).</text>
</comment>
<feature type="non-terminal residue" evidence="22">
    <location>
        <position position="1"/>
    </location>
</feature>
<organism evidence="22">
    <name type="scientific">Amblyomma aureolatum</name>
    <dbReference type="NCBI Taxonomy" id="187763"/>
    <lineage>
        <taxon>Eukaryota</taxon>
        <taxon>Metazoa</taxon>
        <taxon>Ecdysozoa</taxon>
        <taxon>Arthropoda</taxon>
        <taxon>Chelicerata</taxon>
        <taxon>Arachnida</taxon>
        <taxon>Acari</taxon>
        <taxon>Parasitiformes</taxon>
        <taxon>Ixodida</taxon>
        <taxon>Ixodoidea</taxon>
        <taxon>Ixodidae</taxon>
        <taxon>Amblyomminae</taxon>
        <taxon>Amblyomma</taxon>
    </lineage>
</organism>
<dbReference type="InterPro" id="IPR011009">
    <property type="entry name" value="Kinase-like_dom_sf"/>
</dbReference>
<keyword evidence="9" id="KW-0832">Ubl conjugation</keyword>
<dbReference type="SMART" id="SM00220">
    <property type="entry name" value="S_TKc"/>
    <property type="match status" value="1"/>
</dbReference>
<evidence type="ECO:0000256" key="5">
    <source>
        <dbReference type="ARBA" id="ARBA00022737"/>
    </source>
</evidence>
<keyword evidence="4" id="KW-0808">Transferase</keyword>
<evidence type="ECO:0000256" key="10">
    <source>
        <dbReference type="ARBA" id="ARBA00023157"/>
    </source>
</evidence>
<comment type="similarity">
    <text evidence="12">Belongs to the protein kinase superfamily. Ser/Thr protein kinase family. GCN2 subfamily.</text>
</comment>
<evidence type="ECO:0000256" key="4">
    <source>
        <dbReference type="ARBA" id="ARBA00022679"/>
    </source>
</evidence>
<evidence type="ECO:0000313" key="22">
    <source>
        <dbReference type="EMBL" id="JAT97367.1"/>
    </source>
</evidence>
<name>A0A1E1XDP5_9ACAR</name>
<keyword evidence="2" id="KW-0723">Serine/threonine-protein kinase</keyword>
<dbReference type="Gene3D" id="3.30.200.20">
    <property type="entry name" value="Phosphorylase Kinase, domain 1"/>
    <property type="match status" value="1"/>
</dbReference>
<dbReference type="Gene3D" id="1.10.510.10">
    <property type="entry name" value="Transferase(Phosphotransferase) domain 1"/>
    <property type="match status" value="1"/>
</dbReference>
<evidence type="ECO:0000256" key="2">
    <source>
        <dbReference type="ARBA" id="ARBA00022527"/>
    </source>
</evidence>
<proteinExistence type="evidence at transcript level"/>
<dbReference type="InterPro" id="IPR008271">
    <property type="entry name" value="Ser/Thr_kinase_AS"/>
</dbReference>
<evidence type="ECO:0000256" key="3">
    <source>
        <dbReference type="ARBA" id="ARBA00022553"/>
    </source>
</evidence>
<evidence type="ECO:0000256" key="14">
    <source>
        <dbReference type="ARBA" id="ARBA00042456"/>
    </source>
</evidence>
<feature type="coiled-coil region" evidence="19">
    <location>
        <begin position="571"/>
        <end position="612"/>
    </location>
</feature>
<dbReference type="EMBL" id="GFAC01001821">
    <property type="protein sequence ID" value="JAT97367.1"/>
    <property type="molecule type" value="mRNA"/>
</dbReference>
<evidence type="ECO:0000256" key="12">
    <source>
        <dbReference type="ARBA" id="ARBA00037982"/>
    </source>
</evidence>
<accession>A0A1E1XDP5</accession>
<evidence type="ECO:0000259" key="21">
    <source>
        <dbReference type="PROSITE" id="PS50011"/>
    </source>
</evidence>
<dbReference type="AlphaFoldDB" id="A0A1E1XDP5"/>
<keyword evidence="11" id="KW-0652">Protein synthesis inhibitor</keyword>
<evidence type="ECO:0000256" key="19">
    <source>
        <dbReference type="SAM" id="Coils"/>
    </source>
</evidence>
<dbReference type="InterPro" id="IPR050339">
    <property type="entry name" value="CC_SR_Kinase"/>
</dbReference>
<evidence type="ECO:0000256" key="7">
    <source>
        <dbReference type="ARBA" id="ARBA00022777"/>
    </source>
</evidence>
<evidence type="ECO:0000256" key="20">
    <source>
        <dbReference type="SAM" id="MobiDB-lite"/>
    </source>
</evidence>
<sequence>PKLSLRTVTALDVPDISRPQSRLVRQDSFGLVPRGQIPYYLVLESVLEQLCIFYETDDSRRKELFEGVRRRLHQLKFLDPTPDLQELCSLRVKFRRSFSYLIQNVRRDLRSRVSDSLCLPGPQLDLALHSEAIYHQKRYEYDFEEIEKIAQGGFGIVCKAMRRTDRQIYAVKKIPFKYCNLRVLKQILREVELLAQLSHPNIVAYKSAWIENVTDFMMKSHAATVDSSQSTVLISSGSGDNTGSLPYFVNLSSSQEIVPAPCHKSLSPNTSVEASYFIDSDTSVTEHCVSLEETSKVTMDFGSSSAEELKRSRHNSKSDSELGRGDDGRDINGRNASSHVANSPAVVTPDIFRLLHSSDVGGMLYIQMELCSKNLADWLATRNQQLVVCGESGDSGTIPKAMDIFKQILKGVEYMHSKGFIHRDIKPQNILFDLEGSFVKLGDFGLATRSNQQEPSSHPFPWTPRSGHTQGVGTSLYAAPEQCEQASYDSKVDIYSLGVVLTELLCPFSTDHERLTELAKLRNGCIPTALEAHSQDVMLSILAMCHCDPKERPSAKELLNSPLFIAKDKIIQDLKTELKEKDRKMTSMANEVSVLRSEIAKLQLELKWYQDNCSPLMFSHSAS</sequence>
<evidence type="ECO:0000256" key="18">
    <source>
        <dbReference type="ARBA" id="ARBA00048977"/>
    </source>
</evidence>
<dbReference type="InterPro" id="IPR054521">
    <property type="entry name" value="HRI2_3H"/>
</dbReference>
<keyword evidence="5" id="KW-0677">Repeat</keyword>
<evidence type="ECO:0000256" key="6">
    <source>
        <dbReference type="ARBA" id="ARBA00022741"/>
    </source>
</evidence>
<dbReference type="Pfam" id="PF22949">
    <property type="entry name" value="HRI2_3H"/>
    <property type="match status" value="1"/>
</dbReference>
<keyword evidence="19" id="KW-0175">Coiled coil</keyword>
<dbReference type="EC" id="2.7.11.1" evidence="1"/>
<dbReference type="PANTHER" id="PTHR11042:SF160">
    <property type="entry name" value="EUKARYOTIC TRANSLATION INITIATION FACTOR 2-ALPHA KINASE 1"/>
    <property type="match status" value="1"/>
</dbReference>
<comment type="catalytic activity">
    <reaction evidence="17">
        <text>L-threonyl-[protein] + ATP = O-phospho-L-threonyl-[protein] + ADP + H(+)</text>
        <dbReference type="Rhea" id="RHEA:46608"/>
        <dbReference type="Rhea" id="RHEA-COMP:11060"/>
        <dbReference type="Rhea" id="RHEA-COMP:11605"/>
        <dbReference type="ChEBI" id="CHEBI:15378"/>
        <dbReference type="ChEBI" id="CHEBI:30013"/>
        <dbReference type="ChEBI" id="CHEBI:30616"/>
        <dbReference type="ChEBI" id="CHEBI:61977"/>
        <dbReference type="ChEBI" id="CHEBI:456216"/>
        <dbReference type="EC" id="2.7.11.1"/>
    </reaction>
    <physiologicalReaction direction="left-to-right" evidence="17">
        <dbReference type="Rhea" id="RHEA:46609"/>
    </physiologicalReaction>
</comment>
<feature type="compositionally biased region" description="Basic and acidic residues" evidence="20">
    <location>
        <begin position="316"/>
        <end position="332"/>
    </location>
</feature>
<dbReference type="PROSITE" id="PS50011">
    <property type="entry name" value="PROTEIN_KINASE_DOM"/>
    <property type="match status" value="1"/>
</dbReference>
<dbReference type="Pfam" id="PF00069">
    <property type="entry name" value="Pkinase"/>
    <property type="match status" value="2"/>
</dbReference>
<evidence type="ECO:0000256" key="17">
    <source>
        <dbReference type="ARBA" id="ARBA00048659"/>
    </source>
</evidence>
<evidence type="ECO:0000256" key="11">
    <source>
        <dbReference type="ARBA" id="ARBA00023193"/>
    </source>
</evidence>
<keyword evidence="3" id="KW-0597">Phosphoprotein</keyword>
<dbReference type="PANTHER" id="PTHR11042">
    <property type="entry name" value="EUKARYOTIC TRANSLATION INITIATION FACTOR 2-ALPHA KINASE EIF2-ALPHA KINASE -RELATED"/>
    <property type="match status" value="1"/>
</dbReference>
<evidence type="ECO:0000256" key="16">
    <source>
        <dbReference type="ARBA" id="ARBA00046654"/>
    </source>
</evidence>
<dbReference type="GO" id="GO:0017148">
    <property type="term" value="P:negative regulation of translation"/>
    <property type="evidence" value="ECO:0007669"/>
    <property type="project" value="UniProtKB-KW"/>
</dbReference>
<keyword evidence="6" id="KW-0547">Nucleotide-binding</keyword>
<keyword evidence="10" id="KW-1015">Disulfide bond</keyword>
<keyword evidence="22" id="KW-0396">Initiation factor</keyword>
<dbReference type="SUPFAM" id="SSF56112">
    <property type="entry name" value="Protein kinase-like (PK-like)"/>
    <property type="match status" value="1"/>
</dbReference>
<keyword evidence="8" id="KW-0067">ATP-binding</keyword>
<protein>
    <recommendedName>
        <fullName evidence="13">Eukaryotic translation initiation factor 2-alpha kinase 1</fullName>
        <ecNumber evidence="1">2.7.11.1</ecNumber>
    </recommendedName>
    <alternativeName>
        <fullName evidence="15">Heme-regulated eukaryotic initiation factor eIF-2-alpha kinase</fullName>
    </alternativeName>
    <alternativeName>
        <fullName evidence="14">Hemin-sensitive initiation factor 2-alpha kinase</fullName>
    </alternativeName>
</protein>
<reference evidence="22" key="1">
    <citation type="journal article" date="2017" name="Front. Cell. Infect. Microbiol.">
        <title>The Distinct Transcriptional Response of the Midgut of Amblyomma sculptum and Amblyomma aureolatum Ticks to Rickettsia rickettsii Correlates to Their Differences in Susceptibility to Infection.</title>
        <authorList>
            <person name="Martins L.A."/>
            <person name="Galletti M.F.B.M."/>
            <person name="Ribeiro J.M."/>
            <person name="Fujita A."/>
            <person name="Costa F.B."/>
            <person name="Labruna M.B."/>
            <person name="Daffre S."/>
            <person name="Fogaca A.C."/>
        </authorList>
    </citation>
    <scope>NUCLEOTIDE SEQUENCE</scope>
</reference>
<dbReference type="GO" id="GO:0003743">
    <property type="term" value="F:translation initiation factor activity"/>
    <property type="evidence" value="ECO:0007669"/>
    <property type="project" value="UniProtKB-KW"/>
</dbReference>
<dbReference type="GO" id="GO:0004694">
    <property type="term" value="F:eukaryotic translation initiation factor 2alpha kinase activity"/>
    <property type="evidence" value="ECO:0007669"/>
    <property type="project" value="TreeGrafter"/>
</dbReference>
<dbReference type="PROSITE" id="PS00108">
    <property type="entry name" value="PROTEIN_KINASE_ST"/>
    <property type="match status" value="1"/>
</dbReference>
<feature type="region of interest" description="Disordered" evidence="20">
    <location>
        <begin position="300"/>
        <end position="341"/>
    </location>
</feature>
<evidence type="ECO:0000256" key="1">
    <source>
        <dbReference type="ARBA" id="ARBA00012513"/>
    </source>
</evidence>
<evidence type="ECO:0000256" key="9">
    <source>
        <dbReference type="ARBA" id="ARBA00022843"/>
    </source>
</evidence>
<evidence type="ECO:0000256" key="15">
    <source>
        <dbReference type="ARBA" id="ARBA00042914"/>
    </source>
</evidence>
<evidence type="ECO:0000256" key="13">
    <source>
        <dbReference type="ARBA" id="ARBA00040433"/>
    </source>
</evidence>
<keyword evidence="7 22" id="KW-0418">Kinase</keyword>
<dbReference type="GO" id="GO:0005524">
    <property type="term" value="F:ATP binding"/>
    <property type="evidence" value="ECO:0007669"/>
    <property type="project" value="UniProtKB-KW"/>
</dbReference>
<keyword evidence="22" id="KW-0648">Protein biosynthesis</keyword>
<evidence type="ECO:0000256" key="8">
    <source>
        <dbReference type="ARBA" id="ARBA00022840"/>
    </source>
</evidence>